<sequence>MRASFTRRTRGRRRGPSTVAPLPYAGDDGGKVKLRAQLVVVGDVPRPRPPIYSVVQAWIEQEEGGGGLEPAAAPAVHYCVPARQQTAPRPENRGRGRADARRRREGRGHA</sequence>
<name>A0ABR1WSF8_9PEZI</name>
<accession>A0ABR1WSF8</accession>
<keyword evidence="3" id="KW-1185">Reference proteome</keyword>
<comment type="caution">
    <text evidence="2">The sequence shown here is derived from an EMBL/GenBank/DDBJ whole genome shotgun (WGS) entry which is preliminary data.</text>
</comment>
<dbReference type="GeneID" id="92085527"/>
<evidence type="ECO:0000313" key="2">
    <source>
        <dbReference type="EMBL" id="KAK8086081.1"/>
    </source>
</evidence>
<protein>
    <submittedName>
        <fullName evidence="2">Uncharacterized protein</fullName>
    </submittedName>
</protein>
<dbReference type="EMBL" id="JAQQWL010000002">
    <property type="protein sequence ID" value="KAK8086081.1"/>
    <property type="molecule type" value="Genomic_DNA"/>
</dbReference>
<feature type="region of interest" description="Disordered" evidence="1">
    <location>
        <begin position="81"/>
        <end position="110"/>
    </location>
</feature>
<feature type="region of interest" description="Disordered" evidence="1">
    <location>
        <begin position="1"/>
        <end position="29"/>
    </location>
</feature>
<dbReference type="Proteomes" id="UP001480595">
    <property type="component" value="Unassembled WGS sequence"/>
</dbReference>
<feature type="compositionally biased region" description="Basic residues" evidence="1">
    <location>
        <begin position="100"/>
        <end position="110"/>
    </location>
</feature>
<dbReference type="RefSeq" id="XP_066720605.1">
    <property type="nucleotide sequence ID" value="XM_066852464.1"/>
</dbReference>
<reference evidence="2 3" key="1">
    <citation type="submission" date="2023-01" db="EMBL/GenBank/DDBJ databases">
        <title>Analysis of 21 Apiospora genomes using comparative genomics revels a genus with tremendous synthesis potential of carbohydrate active enzymes and secondary metabolites.</title>
        <authorList>
            <person name="Sorensen T."/>
        </authorList>
    </citation>
    <scope>NUCLEOTIDE SEQUENCE [LARGE SCALE GENOMIC DNA]</scope>
    <source>
        <strain evidence="2 3">CBS 135458</strain>
    </source>
</reference>
<feature type="compositionally biased region" description="Basic residues" evidence="1">
    <location>
        <begin position="1"/>
        <end position="15"/>
    </location>
</feature>
<organism evidence="2 3">
    <name type="scientific">Apiospora phragmitis</name>
    <dbReference type="NCBI Taxonomy" id="2905665"/>
    <lineage>
        <taxon>Eukaryota</taxon>
        <taxon>Fungi</taxon>
        <taxon>Dikarya</taxon>
        <taxon>Ascomycota</taxon>
        <taxon>Pezizomycotina</taxon>
        <taxon>Sordariomycetes</taxon>
        <taxon>Xylariomycetidae</taxon>
        <taxon>Amphisphaeriales</taxon>
        <taxon>Apiosporaceae</taxon>
        <taxon>Apiospora</taxon>
    </lineage>
</organism>
<proteinExistence type="predicted"/>
<feature type="compositionally biased region" description="Basic and acidic residues" evidence="1">
    <location>
        <begin position="90"/>
        <end position="99"/>
    </location>
</feature>
<gene>
    <name evidence="2" type="ORF">PG994_001055</name>
</gene>
<evidence type="ECO:0000313" key="3">
    <source>
        <dbReference type="Proteomes" id="UP001480595"/>
    </source>
</evidence>
<evidence type="ECO:0000256" key="1">
    <source>
        <dbReference type="SAM" id="MobiDB-lite"/>
    </source>
</evidence>